<sequence length="195" mass="22634">MMGSFWEERRVSDENGFGWGWKWRLDVWLGMLGKVFLAYLNAEQDLECYHHFGRRNVFPVIFAKAFFFQHSPPLSFGSFAERFVETKTLVLPLVSSEEDIRLNGVKFFAVRGRFGHVPGCMKVLPDCTNLFSLGEHRRRRGWGLNDWLPRVGVLNRRVFGLLNLLLEGRYAVLGVTDAAGRERMWTFDRQDIGDV</sequence>
<name>A0AA39NXZ7_9AGAR</name>
<gene>
    <name evidence="1" type="ORF">IW261DRAFT_1503336</name>
</gene>
<proteinExistence type="predicted"/>
<accession>A0AA39NXZ7</accession>
<dbReference type="Proteomes" id="UP001175227">
    <property type="component" value="Unassembled WGS sequence"/>
</dbReference>
<organism evidence="1 2">
    <name type="scientific">Armillaria novae-zelandiae</name>
    <dbReference type="NCBI Taxonomy" id="153914"/>
    <lineage>
        <taxon>Eukaryota</taxon>
        <taxon>Fungi</taxon>
        <taxon>Dikarya</taxon>
        <taxon>Basidiomycota</taxon>
        <taxon>Agaricomycotina</taxon>
        <taxon>Agaricomycetes</taxon>
        <taxon>Agaricomycetidae</taxon>
        <taxon>Agaricales</taxon>
        <taxon>Marasmiineae</taxon>
        <taxon>Physalacriaceae</taxon>
        <taxon>Armillaria</taxon>
    </lineage>
</organism>
<evidence type="ECO:0000313" key="1">
    <source>
        <dbReference type="EMBL" id="KAK0473765.1"/>
    </source>
</evidence>
<reference evidence="1" key="1">
    <citation type="submission" date="2023-06" db="EMBL/GenBank/DDBJ databases">
        <authorList>
            <consortium name="Lawrence Berkeley National Laboratory"/>
            <person name="Ahrendt S."/>
            <person name="Sahu N."/>
            <person name="Indic B."/>
            <person name="Wong-Bajracharya J."/>
            <person name="Merenyi Z."/>
            <person name="Ke H.-M."/>
            <person name="Monk M."/>
            <person name="Kocsube S."/>
            <person name="Drula E."/>
            <person name="Lipzen A."/>
            <person name="Balint B."/>
            <person name="Henrissat B."/>
            <person name="Andreopoulos B."/>
            <person name="Martin F.M."/>
            <person name="Harder C.B."/>
            <person name="Rigling D."/>
            <person name="Ford K.L."/>
            <person name="Foster G.D."/>
            <person name="Pangilinan J."/>
            <person name="Papanicolaou A."/>
            <person name="Barry K."/>
            <person name="LaButti K."/>
            <person name="Viragh M."/>
            <person name="Koriabine M."/>
            <person name="Yan M."/>
            <person name="Riley R."/>
            <person name="Champramary S."/>
            <person name="Plett K.L."/>
            <person name="Tsai I.J."/>
            <person name="Slot J."/>
            <person name="Sipos G."/>
            <person name="Plett J."/>
            <person name="Nagy L.G."/>
            <person name="Grigoriev I.V."/>
        </authorList>
    </citation>
    <scope>NUCLEOTIDE SEQUENCE</scope>
    <source>
        <strain evidence="1">ICMP 16352</strain>
    </source>
</reference>
<evidence type="ECO:0000313" key="2">
    <source>
        <dbReference type="Proteomes" id="UP001175227"/>
    </source>
</evidence>
<protein>
    <submittedName>
        <fullName evidence="1">Uncharacterized protein</fullName>
    </submittedName>
</protein>
<feature type="non-terminal residue" evidence="1">
    <location>
        <position position="1"/>
    </location>
</feature>
<dbReference type="AlphaFoldDB" id="A0AA39NXZ7"/>
<comment type="caution">
    <text evidence="1">The sequence shown here is derived from an EMBL/GenBank/DDBJ whole genome shotgun (WGS) entry which is preliminary data.</text>
</comment>
<keyword evidence="2" id="KW-1185">Reference proteome</keyword>
<dbReference type="EMBL" id="JAUEPR010000031">
    <property type="protein sequence ID" value="KAK0473765.1"/>
    <property type="molecule type" value="Genomic_DNA"/>
</dbReference>